<evidence type="ECO:0000313" key="9">
    <source>
        <dbReference type="Proteomes" id="UP000179264"/>
    </source>
</evidence>
<organism evidence="8 9">
    <name type="scientific">Candidatus Zambryskibacteria bacterium RIFCSPHIGHO2_02_38_10.5</name>
    <dbReference type="NCBI Taxonomy" id="1802742"/>
    <lineage>
        <taxon>Bacteria</taxon>
        <taxon>Candidatus Zambryskiibacteriota</taxon>
    </lineage>
</organism>
<comment type="similarity">
    <text evidence="1">Belongs to the sigma-70 factor family. ECF subfamily.</text>
</comment>
<dbReference type="InterPro" id="IPR039425">
    <property type="entry name" value="RNA_pol_sigma-70-like"/>
</dbReference>
<evidence type="ECO:0008006" key="10">
    <source>
        <dbReference type="Google" id="ProtNLM"/>
    </source>
</evidence>
<dbReference type="GO" id="GO:0003677">
    <property type="term" value="F:DNA binding"/>
    <property type="evidence" value="ECO:0007669"/>
    <property type="project" value="UniProtKB-KW"/>
</dbReference>
<dbReference type="GO" id="GO:0006352">
    <property type="term" value="P:DNA-templated transcription initiation"/>
    <property type="evidence" value="ECO:0007669"/>
    <property type="project" value="InterPro"/>
</dbReference>
<reference evidence="8 9" key="1">
    <citation type="journal article" date="2016" name="Nat. Commun.">
        <title>Thousands of microbial genomes shed light on interconnected biogeochemical processes in an aquifer system.</title>
        <authorList>
            <person name="Anantharaman K."/>
            <person name="Brown C.T."/>
            <person name="Hug L.A."/>
            <person name="Sharon I."/>
            <person name="Castelle C.J."/>
            <person name="Probst A.J."/>
            <person name="Thomas B.C."/>
            <person name="Singh A."/>
            <person name="Wilkins M.J."/>
            <person name="Karaoz U."/>
            <person name="Brodie E.L."/>
            <person name="Williams K.H."/>
            <person name="Hubbard S.S."/>
            <person name="Banfield J.F."/>
        </authorList>
    </citation>
    <scope>NUCLEOTIDE SEQUENCE [LARGE SCALE GENOMIC DNA]</scope>
</reference>
<keyword evidence="4" id="KW-0238">DNA-binding</keyword>
<evidence type="ECO:0000256" key="2">
    <source>
        <dbReference type="ARBA" id="ARBA00023015"/>
    </source>
</evidence>
<dbReference type="Gene3D" id="1.10.10.10">
    <property type="entry name" value="Winged helix-like DNA-binding domain superfamily/Winged helix DNA-binding domain"/>
    <property type="match status" value="1"/>
</dbReference>
<feature type="domain" description="RNA polymerase sigma-70 region 2" evidence="6">
    <location>
        <begin position="13"/>
        <end position="79"/>
    </location>
</feature>
<dbReference type="PANTHER" id="PTHR43133:SF8">
    <property type="entry name" value="RNA POLYMERASE SIGMA FACTOR HI_1459-RELATED"/>
    <property type="match status" value="1"/>
</dbReference>
<dbReference type="InterPro" id="IPR013325">
    <property type="entry name" value="RNA_pol_sigma_r2"/>
</dbReference>
<dbReference type="Pfam" id="PF08281">
    <property type="entry name" value="Sigma70_r4_2"/>
    <property type="match status" value="1"/>
</dbReference>
<dbReference type="SUPFAM" id="SSF88946">
    <property type="entry name" value="Sigma2 domain of RNA polymerase sigma factors"/>
    <property type="match status" value="1"/>
</dbReference>
<dbReference type="Gene3D" id="1.10.1740.10">
    <property type="match status" value="1"/>
</dbReference>
<keyword evidence="5" id="KW-0804">Transcription</keyword>
<protein>
    <recommendedName>
        <fullName evidence="10">RNA polymerase sigma factor</fullName>
    </recommendedName>
</protein>
<dbReference type="NCBIfam" id="TIGR02937">
    <property type="entry name" value="sigma70-ECF"/>
    <property type="match status" value="1"/>
</dbReference>
<dbReference type="InterPro" id="IPR036388">
    <property type="entry name" value="WH-like_DNA-bd_sf"/>
</dbReference>
<dbReference type="EMBL" id="MHVL01000026">
    <property type="protein sequence ID" value="OHA93170.1"/>
    <property type="molecule type" value="Genomic_DNA"/>
</dbReference>
<dbReference type="GO" id="GO:0016987">
    <property type="term" value="F:sigma factor activity"/>
    <property type="evidence" value="ECO:0007669"/>
    <property type="project" value="UniProtKB-KW"/>
</dbReference>
<dbReference type="Pfam" id="PF04542">
    <property type="entry name" value="Sigma70_r2"/>
    <property type="match status" value="1"/>
</dbReference>
<dbReference type="CDD" id="cd06171">
    <property type="entry name" value="Sigma70_r4"/>
    <property type="match status" value="1"/>
</dbReference>
<keyword evidence="2" id="KW-0805">Transcription regulation</keyword>
<accession>A0A1G2T7D9</accession>
<dbReference type="InterPro" id="IPR007627">
    <property type="entry name" value="RNA_pol_sigma70_r2"/>
</dbReference>
<keyword evidence="3" id="KW-0731">Sigma factor</keyword>
<evidence type="ECO:0000256" key="1">
    <source>
        <dbReference type="ARBA" id="ARBA00010641"/>
    </source>
</evidence>
<evidence type="ECO:0000256" key="5">
    <source>
        <dbReference type="ARBA" id="ARBA00023163"/>
    </source>
</evidence>
<dbReference type="AlphaFoldDB" id="A0A1G2T7D9"/>
<dbReference type="InterPro" id="IPR013324">
    <property type="entry name" value="RNA_pol_sigma_r3/r4-like"/>
</dbReference>
<dbReference type="Proteomes" id="UP000179264">
    <property type="component" value="Unassembled WGS sequence"/>
</dbReference>
<proteinExistence type="inferred from homology"/>
<sequence>MNLDKDAVSKLWNTLTPKLYGYLINTLRDRDLADDILQTTWLKAIEVLTRFNKRGAGFSAWIFAIARNEMKMHWRKSSREIRYDETLHDSSDIDSRVEDKILVDQILQKLSEDDRELIRLRYIGGLPLGEIGRVLKINPIAVRVRMHRALVHARTIFKN</sequence>
<dbReference type="InterPro" id="IPR013249">
    <property type="entry name" value="RNA_pol_sigma70_r4_t2"/>
</dbReference>
<evidence type="ECO:0000256" key="4">
    <source>
        <dbReference type="ARBA" id="ARBA00023125"/>
    </source>
</evidence>
<evidence type="ECO:0000259" key="6">
    <source>
        <dbReference type="Pfam" id="PF04542"/>
    </source>
</evidence>
<dbReference type="InterPro" id="IPR014284">
    <property type="entry name" value="RNA_pol_sigma-70_dom"/>
</dbReference>
<name>A0A1G2T7D9_9BACT</name>
<dbReference type="SUPFAM" id="SSF88659">
    <property type="entry name" value="Sigma3 and sigma4 domains of RNA polymerase sigma factors"/>
    <property type="match status" value="1"/>
</dbReference>
<dbReference type="PANTHER" id="PTHR43133">
    <property type="entry name" value="RNA POLYMERASE ECF-TYPE SIGMA FACTO"/>
    <property type="match status" value="1"/>
</dbReference>
<feature type="domain" description="RNA polymerase sigma factor 70 region 4 type 2" evidence="7">
    <location>
        <begin position="102"/>
        <end position="151"/>
    </location>
</feature>
<evidence type="ECO:0000256" key="3">
    <source>
        <dbReference type="ARBA" id="ARBA00023082"/>
    </source>
</evidence>
<evidence type="ECO:0000259" key="7">
    <source>
        <dbReference type="Pfam" id="PF08281"/>
    </source>
</evidence>
<comment type="caution">
    <text evidence="8">The sequence shown here is derived from an EMBL/GenBank/DDBJ whole genome shotgun (WGS) entry which is preliminary data.</text>
</comment>
<evidence type="ECO:0000313" key="8">
    <source>
        <dbReference type="EMBL" id="OHA93170.1"/>
    </source>
</evidence>
<gene>
    <name evidence="8" type="ORF">A2W58_03005</name>
</gene>